<accession>A0A972NKC8</accession>
<dbReference type="Proteomes" id="UP000655523">
    <property type="component" value="Unassembled WGS sequence"/>
</dbReference>
<evidence type="ECO:0000313" key="2">
    <source>
        <dbReference type="Proteomes" id="UP000655523"/>
    </source>
</evidence>
<reference evidence="1 2" key="1">
    <citation type="submission" date="2019-11" db="EMBL/GenBank/DDBJ databases">
        <title>Metabolism of dissolved organic matter in forest soils.</title>
        <authorList>
            <person name="Cyle K.T."/>
            <person name="Wilhelm R.C."/>
            <person name="Martinez C.E."/>
        </authorList>
    </citation>
    <scope>NUCLEOTIDE SEQUENCE [LARGE SCALE GENOMIC DNA]</scope>
    <source>
        <strain evidence="1 2">5N</strain>
    </source>
</reference>
<dbReference type="AlphaFoldDB" id="A0A972NKC8"/>
<proteinExistence type="predicted"/>
<sequence>MTVLVVTASLAFAATPERSKGISVHMPPKKVAELGAKKWGFLVSYAEYLKLEKERPVLQSTSEVLGAAAKLT</sequence>
<gene>
    <name evidence="1" type="ORF">GNZ13_10620</name>
</gene>
<comment type="caution">
    <text evidence="1">The sequence shown here is derived from an EMBL/GenBank/DDBJ whole genome shotgun (WGS) entry which is preliminary data.</text>
</comment>
<organism evidence="1 2">
    <name type="scientific">Paraburkholderia elongata</name>
    <dbReference type="NCBI Taxonomy" id="2675747"/>
    <lineage>
        <taxon>Bacteria</taxon>
        <taxon>Pseudomonadati</taxon>
        <taxon>Pseudomonadota</taxon>
        <taxon>Betaproteobacteria</taxon>
        <taxon>Burkholderiales</taxon>
        <taxon>Burkholderiaceae</taxon>
        <taxon>Paraburkholderia</taxon>
    </lineage>
</organism>
<keyword evidence="2" id="KW-1185">Reference proteome</keyword>
<evidence type="ECO:0000313" key="1">
    <source>
        <dbReference type="EMBL" id="NPT55053.1"/>
    </source>
</evidence>
<dbReference type="EMBL" id="WOEZ01000049">
    <property type="protein sequence ID" value="NPT55053.1"/>
    <property type="molecule type" value="Genomic_DNA"/>
</dbReference>
<name>A0A972NKC8_9BURK</name>
<protein>
    <submittedName>
        <fullName evidence="1">Uncharacterized protein</fullName>
    </submittedName>
</protein>